<organism evidence="5 6">
    <name type="scientific">Lampropedia hyalina DSM 16112</name>
    <dbReference type="NCBI Taxonomy" id="1122156"/>
    <lineage>
        <taxon>Bacteria</taxon>
        <taxon>Pseudomonadati</taxon>
        <taxon>Pseudomonadota</taxon>
        <taxon>Betaproteobacteria</taxon>
        <taxon>Burkholderiales</taxon>
        <taxon>Comamonadaceae</taxon>
        <taxon>Lampropedia</taxon>
    </lineage>
</organism>
<dbReference type="InterPro" id="IPR035418">
    <property type="entry name" value="AraC-bd_2"/>
</dbReference>
<evidence type="ECO:0000256" key="2">
    <source>
        <dbReference type="ARBA" id="ARBA00023125"/>
    </source>
</evidence>
<keyword evidence="2" id="KW-0238">DNA-binding</keyword>
<dbReference type="InterPro" id="IPR050204">
    <property type="entry name" value="AraC_XylS_family_regulators"/>
</dbReference>
<dbReference type="Pfam" id="PF12833">
    <property type="entry name" value="HTH_18"/>
    <property type="match status" value="1"/>
</dbReference>
<dbReference type="OrthoDB" id="9178898at2"/>
<dbReference type="PANTHER" id="PTHR46796">
    <property type="entry name" value="HTH-TYPE TRANSCRIPTIONAL ACTIVATOR RHAS-RELATED"/>
    <property type="match status" value="1"/>
</dbReference>
<dbReference type="GO" id="GO:0003700">
    <property type="term" value="F:DNA-binding transcription factor activity"/>
    <property type="evidence" value="ECO:0007669"/>
    <property type="project" value="InterPro"/>
</dbReference>
<dbReference type="InterPro" id="IPR018062">
    <property type="entry name" value="HTH_AraC-typ_CS"/>
</dbReference>
<evidence type="ECO:0000313" key="6">
    <source>
        <dbReference type="Proteomes" id="UP000184327"/>
    </source>
</evidence>
<dbReference type="InterPro" id="IPR020449">
    <property type="entry name" value="Tscrpt_reg_AraC-type_HTH"/>
</dbReference>
<reference evidence="5 6" key="1">
    <citation type="submission" date="2016-11" db="EMBL/GenBank/DDBJ databases">
        <authorList>
            <person name="Jaros S."/>
            <person name="Januszkiewicz K."/>
            <person name="Wedrychowicz H."/>
        </authorList>
    </citation>
    <scope>NUCLEOTIDE SEQUENCE [LARGE SCALE GENOMIC DNA]</scope>
    <source>
        <strain evidence="5 6">DSM 16112</strain>
    </source>
</reference>
<sequence>MRTLIDTRKISQRNQLEYWNYAVCDTYFQLGLKVDAQVPVNGVLLAWKLSDSAVSLSSLESSPTCYFRNRAHMASSDEPYYLITIPCLTGIYFEQDGQHIDCQPGHFIVERSDLPYRFGYRNFNKVMVLKIPEKMVHNRIRGHLRYAGLSFSSSSGLGRIFFEKIRSIHTEFNCIDAASKSLLIEQLIDTFCLIVQNDERILGSEESSLTAFHLAKVEKFMDQHLSDPELTPEKIAKGCGISVRYLYKLFSSRNISPIRRLYEKRLESIHRKLVDWRSSIPIGELAYAHGFNEQAHFSRMFKTKFGVSPTELRKNNRNIANQSIKTEIE</sequence>
<dbReference type="InterPro" id="IPR018060">
    <property type="entry name" value="HTH_AraC"/>
</dbReference>
<feature type="domain" description="HTH araC/xylS-type" evidence="4">
    <location>
        <begin position="215"/>
        <end position="315"/>
    </location>
</feature>
<dbReference type="PRINTS" id="PR00032">
    <property type="entry name" value="HTHARAC"/>
</dbReference>
<dbReference type="SUPFAM" id="SSF46689">
    <property type="entry name" value="Homeodomain-like"/>
    <property type="match status" value="1"/>
</dbReference>
<dbReference type="Proteomes" id="UP000184327">
    <property type="component" value="Unassembled WGS sequence"/>
</dbReference>
<evidence type="ECO:0000313" key="5">
    <source>
        <dbReference type="EMBL" id="SHF45761.1"/>
    </source>
</evidence>
<dbReference type="InterPro" id="IPR009057">
    <property type="entry name" value="Homeodomain-like_sf"/>
</dbReference>
<dbReference type="EMBL" id="FQUZ01000023">
    <property type="protein sequence ID" value="SHF45761.1"/>
    <property type="molecule type" value="Genomic_DNA"/>
</dbReference>
<keyword evidence="3" id="KW-0804">Transcription</keyword>
<dbReference type="STRING" id="1122156.SAMN02745117_01988"/>
<dbReference type="Gene3D" id="1.10.10.60">
    <property type="entry name" value="Homeodomain-like"/>
    <property type="match status" value="1"/>
</dbReference>
<keyword evidence="1" id="KW-0805">Transcription regulation</keyword>
<name>A0A1M5BTT4_9BURK</name>
<dbReference type="SMART" id="SM00342">
    <property type="entry name" value="HTH_ARAC"/>
    <property type="match status" value="1"/>
</dbReference>
<evidence type="ECO:0000256" key="1">
    <source>
        <dbReference type="ARBA" id="ARBA00023015"/>
    </source>
</evidence>
<dbReference type="PANTHER" id="PTHR46796:SF6">
    <property type="entry name" value="ARAC SUBFAMILY"/>
    <property type="match status" value="1"/>
</dbReference>
<dbReference type="RefSeq" id="WP_073356541.1">
    <property type="nucleotide sequence ID" value="NZ_FQUZ01000023.1"/>
</dbReference>
<protein>
    <submittedName>
        <fullName evidence="5">AraC-binding-like domain-containing protein</fullName>
    </submittedName>
</protein>
<dbReference type="GO" id="GO:0043565">
    <property type="term" value="F:sequence-specific DNA binding"/>
    <property type="evidence" value="ECO:0007669"/>
    <property type="project" value="InterPro"/>
</dbReference>
<proteinExistence type="predicted"/>
<dbReference type="PROSITE" id="PS00041">
    <property type="entry name" value="HTH_ARAC_FAMILY_1"/>
    <property type="match status" value="1"/>
</dbReference>
<keyword evidence="6" id="KW-1185">Reference proteome</keyword>
<accession>A0A1M5BTT4</accession>
<dbReference type="Pfam" id="PF14525">
    <property type="entry name" value="AraC_binding_2"/>
    <property type="match status" value="1"/>
</dbReference>
<evidence type="ECO:0000256" key="3">
    <source>
        <dbReference type="ARBA" id="ARBA00023163"/>
    </source>
</evidence>
<dbReference type="AlphaFoldDB" id="A0A1M5BTT4"/>
<evidence type="ECO:0000259" key="4">
    <source>
        <dbReference type="PROSITE" id="PS01124"/>
    </source>
</evidence>
<dbReference type="PROSITE" id="PS01124">
    <property type="entry name" value="HTH_ARAC_FAMILY_2"/>
    <property type="match status" value="1"/>
</dbReference>
<gene>
    <name evidence="5" type="ORF">SAMN02745117_01988</name>
</gene>